<dbReference type="RefSeq" id="XP_012336138.1">
    <property type="nucleotide sequence ID" value="XM_012480715.1"/>
</dbReference>
<dbReference type="Gene3D" id="2.70.160.11">
    <property type="entry name" value="Hnrnp arginine n-methyltransferase1"/>
    <property type="match status" value="1"/>
</dbReference>
<dbReference type="InterPro" id="IPR035075">
    <property type="entry name" value="PRMT5"/>
</dbReference>
<evidence type="ECO:0000256" key="4">
    <source>
        <dbReference type="PIRNR" id="PIRNR015894"/>
    </source>
</evidence>
<evidence type="ECO:0000259" key="9">
    <source>
        <dbReference type="Pfam" id="PF05185"/>
    </source>
</evidence>
<keyword evidence="3 4" id="KW-0949">S-adenosyl-L-methionine</keyword>
<dbReference type="GO" id="GO:0005634">
    <property type="term" value="C:nucleus"/>
    <property type="evidence" value="ECO:0007669"/>
    <property type="project" value="TreeGrafter"/>
</dbReference>
<dbReference type="InterPro" id="IPR035248">
    <property type="entry name" value="PRMT5_C"/>
</dbReference>
<dbReference type="Gene3D" id="3.40.50.150">
    <property type="entry name" value="Vaccinia Virus protein VP39"/>
    <property type="match status" value="1"/>
</dbReference>
<feature type="domain" description="PRMT5 oligomerisation" evidence="11">
    <location>
        <begin position="515"/>
        <end position="682"/>
    </location>
</feature>
<name>A0A0D9QJQ7_PLAFR</name>
<feature type="domain" description="PRMT5 TIM barrel" evidence="10">
    <location>
        <begin position="77"/>
        <end position="329"/>
    </location>
</feature>
<feature type="domain" description="PRMT5 arginine-N-methyltransferase" evidence="9">
    <location>
        <begin position="337"/>
        <end position="511"/>
    </location>
</feature>
<evidence type="ECO:0000256" key="2">
    <source>
        <dbReference type="ARBA" id="ARBA00022679"/>
    </source>
</evidence>
<dbReference type="Proteomes" id="UP000054561">
    <property type="component" value="Unassembled WGS sequence"/>
</dbReference>
<feature type="site" description="Critical for specifying symmetric addition of methyl groups" evidence="7">
    <location>
        <position position="367"/>
    </location>
</feature>
<dbReference type="VEuPathDB" id="PlasmoDB:AK88_03092"/>
<feature type="binding site" evidence="6">
    <location>
        <begin position="373"/>
        <end position="374"/>
    </location>
    <ligand>
        <name>S-adenosyl-L-methionine</name>
        <dbReference type="ChEBI" id="CHEBI:59789"/>
    </ligand>
</feature>
<dbReference type="InterPro" id="IPR025799">
    <property type="entry name" value="Arg_MeTrfase"/>
</dbReference>
<evidence type="ECO:0000313" key="12">
    <source>
        <dbReference type="EMBL" id="KJP87295.1"/>
    </source>
</evidence>
<dbReference type="Pfam" id="PF05185">
    <property type="entry name" value="PRMT5"/>
    <property type="match status" value="1"/>
</dbReference>
<evidence type="ECO:0000256" key="6">
    <source>
        <dbReference type="PIRSR" id="PIRSR015894-2"/>
    </source>
</evidence>
<dbReference type="InterPro" id="IPR007857">
    <property type="entry name" value="Arg_MeTrfase_PRMT5"/>
</dbReference>
<dbReference type="GeneID" id="24268406"/>
<gene>
    <name evidence="12" type="ORF">AK88_03092</name>
</gene>
<dbReference type="InterPro" id="IPR029063">
    <property type="entry name" value="SAM-dependent_MTases_sf"/>
</dbReference>
<dbReference type="Pfam" id="PF17285">
    <property type="entry name" value="PRMT5_TIM"/>
    <property type="match status" value="1"/>
</dbReference>
<dbReference type="InterPro" id="IPR035247">
    <property type="entry name" value="PRMT5_TIM"/>
</dbReference>
<dbReference type="Pfam" id="PF17286">
    <property type="entry name" value="PRMT5_C"/>
    <property type="match status" value="1"/>
</dbReference>
<feature type="active site" description="Proton donor/acceptor" evidence="5">
    <location>
        <position position="491"/>
    </location>
</feature>
<evidence type="ECO:0000256" key="8">
    <source>
        <dbReference type="SAM" id="MobiDB-lite"/>
    </source>
</evidence>
<dbReference type="GO" id="GO:0016274">
    <property type="term" value="F:protein-arginine N-methyltransferase activity"/>
    <property type="evidence" value="ECO:0007669"/>
    <property type="project" value="InterPro"/>
</dbReference>
<evidence type="ECO:0000256" key="3">
    <source>
        <dbReference type="ARBA" id="ARBA00022691"/>
    </source>
</evidence>
<reference evidence="12 13" key="1">
    <citation type="submission" date="2014-03" db="EMBL/GenBank/DDBJ databases">
        <title>The Genome Sequence of Plasmodium fragile nilgiri.</title>
        <authorList>
            <consortium name="The Broad Institute Genomics Platform"/>
            <consortium name="The Broad Institute Genome Sequencing Center for Infectious Disease"/>
            <person name="Neafsey D."/>
            <person name="Duraisingh M."/>
            <person name="Young S.K."/>
            <person name="Zeng Q."/>
            <person name="Gargeya S."/>
            <person name="Abouelleil A."/>
            <person name="Alvarado L."/>
            <person name="Chapman S.B."/>
            <person name="Gainer-Dewar J."/>
            <person name="Goldberg J."/>
            <person name="Griggs A."/>
            <person name="Gujja S."/>
            <person name="Hansen M."/>
            <person name="Howarth C."/>
            <person name="Imamovic A."/>
            <person name="Larimer J."/>
            <person name="Pearson M."/>
            <person name="Poon T.W."/>
            <person name="Priest M."/>
            <person name="Roberts A."/>
            <person name="Saif S."/>
            <person name="Shea T."/>
            <person name="Sykes S."/>
            <person name="Wortman J."/>
            <person name="Nusbaum C."/>
            <person name="Birren B."/>
        </authorList>
    </citation>
    <scope>NUCLEOTIDE SEQUENCE [LARGE SCALE GENOMIC DNA]</scope>
    <source>
        <strain evidence="13">nilgiri</strain>
    </source>
</reference>
<dbReference type="OrthoDB" id="1368803at2759"/>
<dbReference type="PROSITE" id="PS51678">
    <property type="entry name" value="SAM_MT_PRMT"/>
    <property type="match status" value="1"/>
</dbReference>
<dbReference type="GO" id="GO:0032259">
    <property type="term" value="P:methylation"/>
    <property type="evidence" value="ECO:0007669"/>
    <property type="project" value="UniProtKB-KW"/>
</dbReference>
<dbReference type="Gene3D" id="3.20.20.150">
    <property type="entry name" value="Divalent-metal-dependent TIM barrel enzymes"/>
    <property type="match status" value="1"/>
</dbReference>
<dbReference type="OMA" id="IKYAWYE"/>
<evidence type="ECO:0000313" key="13">
    <source>
        <dbReference type="Proteomes" id="UP000054561"/>
    </source>
</evidence>
<dbReference type="GO" id="GO:0005829">
    <property type="term" value="C:cytosol"/>
    <property type="evidence" value="ECO:0007669"/>
    <property type="project" value="TreeGrafter"/>
</dbReference>
<keyword evidence="2 4" id="KW-0808">Transferase</keyword>
<proteinExistence type="inferred from homology"/>
<evidence type="ECO:0000256" key="7">
    <source>
        <dbReference type="PIRSR" id="PIRSR015894-3"/>
    </source>
</evidence>
<organism evidence="12 13">
    <name type="scientific">Plasmodium fragile</name>
    <dbReference type="NCBI Taxonomy" id="5857"/>
    <lineage>
        <taxon>Eukaryota</taxon>
        <taxon>Sar</taxon>
        <taxon>Alveolata</taxon>
        <taxon>Apicomplexa</taxon>
        <taxon>Aconoidasida</taxon>
        <taxon>Haemosporida</taxon>
        <taxon>Plasmodiidae</taxon>
        <taxon>Plasmodium</taxon>
        <taxon>Plasmodium (Plasmodium)</taxon>
    </lineage>
</organism>
<feature type="binding site" evidence="6">
    <location>
        <position position="438"/>
    </location>
    <ligand>
        <name>S-adenosyl-L-methionine</name>
        <dbReference type="ChEBI" id="CHEBI:59789"/>
    </ligand>
</feature>
<dbReference type="EMBL" id="KQ001677">
    <property type="protein sequence ID" value="KJP87295.1"/>
    <property type="molecule type" value="Genomic_DNA"/>
</dbReference>
<evidence type="ECO:0000259" key="11">
    <source>
        <dbReference type="Pfam" id="PF17286"/>
    </source>
</evidence>
<dbReference type="PIRSF" id="PIRSF015894">
    <property type="entry name" value="Skb1_MeTrfase"/>
    <property type="match status" value="1"/>
</dbReference>
<accession>A0A0D9QJQ7</accession>
<feature type="region of interest" description="Disordered" evidence="8">
    <location>
        <begin position="171"/>
        <end position="190"/>
    </location>
</feature>
<feature type="active site" description="Proton donor/acceptor" evidence="5">
    <location>
        <position position="482"/>
    </location>
</feature>
<keyword evidence="1 4" id="KW-0489">Methyltransferase</keyword>
<dbReference type="GO" id="GO:0006355">
    <property type="term" value="P:regulation of DNA-templated transcription"/>
    <property type="evidence" value="ECO:0007669"/>
    <property type="project" value="TreeGrafter"/>
</dbReference>
<feature type="binding site" evidence="6">
    <location>
        <position position="364"/>
    </location>
    <ligand>
        <name>S-adenosyl-L-methionine</name>
        <dbReference type="ChEBI" id="CHEBI:59789"/>
    </ligand>
</feature>
<dbReference type="SUPFAM" id="SSF53335">
    <property type="entry name" value="S-adenosyl-L-methionine-dependent methyltransferases"/>
    <property type="match status" value="1"/>
</dbReference>
<sequence>MPLKNKYGVLKIGIEYDYSGGDCHEIDELSPDFFVTKLFKENQEHKNLLNLNGCSASPCATLNTYKVDPLFGDKFEDNDIWQKNIYGLTSEWIDPDNENEHLSAYSLDALNKEMQWASYISISHLIINPPSYNKCDNYARCINANIHSYNGVSVIVKVPLAIRVEREALMNSPHGGGSSSPLSSTPEGEASSSYQTLNGWNLWANFIPYCKHNFSNLSVAIELVNLQHVDIYRINLDVWKSEPVKLIIIPLSVFAVDSKTGYPYLPKKLKDLLVYFFRKNIEIVLTGMGKNEYPFLNGLKKEETYNSGPLHSDVHHLKCCIYYLKRLFMSIENFDNETLFDNAYWDYLQIPLQPLKDNLPSQTYEIFEKDKTKYEQYELAICKYLATELQKGGDNNVKGRHRDVVIFVVGAGRGPLVDCTLQALEQNKISKFQIYAIEKNDSAILVLKNRAASNPTWKKVNIIHSDMRYLEMDKNADLIVSELLGSFGDNELFPECLDGIQKYLQDDGVSIPQNCVSYMEPISCSQIYHKIAQNNFTGYNEIFYIVNMYSYCKIANEEPAECFTFQVPNENVTKDNSHNNRYKRLHFTINMDSYLHGFLCYFKSHLYDDVYLSIEPNTYTKNLHSWYPLYIPINQILYLQQGQTLSISIWRLTDNHKIWYEWCVNEPQATCIHNYNAKHFSIGR</sequence>
<keyword evidence="13" id="KW-1185">Reference proteome</keyword>
<protein>
    <recommendedName>
        <fullName evidence="4">Protein arginine N-methyltransferase</fullName>
    </recommendedName>
</protein>
<dbReference type="AlphaFoldDB" id="A0A0D9QJQ7"/>
<evidence type="ECO:0000256" key="1">
    <source>
        <dbReference type="ARBA" id="ARBA00022603"/>
    </source>
</evidence>
<dbReference type="PANTHER" id="PTHR10738">
    <property type="entry name" value="PROTEIN ARGININE N-METHYLTRANSFERASE 5"/>
    <property type="match status" value="1"/>
</dbReference>
<feature type="binding site" evidence="6">
    <location>
        <begin position="466"/>
        <end position="467"/>
    </location>
    <ligand>
        <name>S-adenosyl-L-methionine</name>
        <dbReference type="ChEBI" id="CHEBI:59789"/>
    </ligand>
</feature>
<evidence type="ECO:0000256" key="5">
    <source>
        <dbReference type="PIRSR" id="PIRSR015894-1"/>
    </source>
</evidence>
<dbReference type="PANTHER" id="PTHR10738:SF0">
    <property type="entry name" value="PROTEIN ARGININE N-METHYLTRANSFERASE 5"/>
    <property type="match status" value="1"/>
</dbReference>
<comment type="similarity">
    <text evidence="4">Belongs to the class I-like SAM-binding methyltransferase superfamily.</text>
</comment>
<evidence type="ECO:0000259" key="10">
    <source>
        <dbReference type="Pfam" id="PF17285"/>
    </source>
</evidence>